<keyword evidence="2 7" id="KW-0472">Membrane</keyword>
<dbReference type="GO" id="GO:0005886">
    <property type="term" value="C:plasma membrane"/>
    <property type="evidence" value="ECO:0007669"/>
    <property type="project" value="TreeGrafter"/>
</dbReference>
<feature type="region of interest" description="Disordered" evidence="6">
    <location>
        <begin position="495"/>
        <end position="546"/>
    </location>
</feature>
<evidence type="ECO:0000256" key="4">
    <source>
        <dbReference type="ARBA" id="ARBA00023180"/>
    </source>
</evidence>
<gene>
    <name evidence="11" type="primary">LOC111123689</name>
</gene>
<proteinExistence type="predicted"/>
<feature type="domain" description="Ig-like" evidence="9">
    <location>
        <begin position="214"/>
        <end position="291"/>
    </location>
</feature>
<dbReference type="PANTHER" id="PTHR11640">
    <property type="entry name" value="NEPHRIN"/>
    <property type="match status" value="1"/>
</dbReference>
<dbReference type="InterPro" id="IPR007110">
    <property type="entry name" value="Ig-like_dom"/>
</dbReference>
<dbReference type="AlphaFoldDB" id="A0A8B8D4Z3"/>
<dbReference type="GeneID" id="111123689"/>
<keyword evidence="4" id="KW-0325">Glycoprotein</keyword>
<feature type="region of interest" description="Disordered" evidence="6">
    <location>
        <begin position="372"/>
        <end position="405"/>
    </location>
</feature>
<feature type="transmembrane region" description="Helical" evidence="7">
    <location>
        <begin position="320"/>
        <end position="343"/>
    </location>
</feature>
<feature type="chain" id="PRO_5034341152" evidence="8">
    <location>
        <begin position="19"/>
        <end position="589"/>
    </location>
</feature>
<dbReference type="PROSITE" id="PS50835">
    <property type="entry name" value="IG_LIKE"/>
    <property type="match status" value="1"/>
</dbReference>
<keyword evidence="5" id="KW-0393">Immunoglobulin domain</keyword>
<evidence type="ECO:0000256" key="2">
    <source>
        <dbReference type="ARBA" id="ARBA00023136"/>
    </source>
</evidence>
<organism evidence="10 11">
    <name type="scientific">Crassostrea virginica</name>
    <name type="common">Eastern oyster</name>
    <dbReference type="NCBI Taxonomy" id="6565"/>
    <lineage>
        <taxon>Eukaryota</taxon>
        <taxon>Metazoa</taxon>
        <taxon>Spiralia</taxon>
        <taxon>Lophotrochozoa</taxon>
        <taxon>Mollusca</taxon>
        <taxon>Bivalvia</taxon>
        <taxon>Autobranchia</taxon>
        <taxon>Pteriomorphia</taxon>
        <taxon>Ostreida</taxon>
        <taxon>Ostreoidea</taxon>
        <taxon>Ostreidae</taxon>
        <taxon>Crassostrea</taxon>
    </lineage>
</organism>
<dbReference type="InterPro" id="IPR051275">
    <property type="entry name" value="Cell_adhesion_signaling"/>
</dbReference>
<accession>A0A8B8D4Z3</accession>
<feature type="compositionally biased region" description="Basic and acidic residues" evidence="6">
    <location>
        <begin position="372"/>
        <end position="403"/>
    </location>
</feature>
<dbReference type="Pfam" id="PF13927">
    <property type="entry name" value="Ig_3"/>
    <property type="match status" value="1"/>
</dbReference>
<evidence type="ECO:0000256" key="3">
    <source>
        <dbReference type="ARBA" id="ARBA00023157"/>
    </source>
</evidence>
<evidence type="ECO:0000256" key="1">
    <source>
        <dbReference type="ARBA" id="ARBA00004479"/>
    </source>
</evidence>
<dbReference type="Gene3D" id="2.60.40.10">
    <property type="entry name" value="Immunoglobulins"/>
    <property type="match status" value="2"/>
</dbReference>
<dbReference type="Proteomes" id="UP000694844">
    <property type="component" value="Chromosome 3"/>
</dbReference>
<evidence type="ECO:0000313" key="10">
    <source>
        <dbReference type="Proteomes" id="UP000694844"/>
    </source>
</evidence>
<evidence type="ECO:0000256" key="8">
    <source>
        <dbReference type="SAM" id="SignalP"/>
    </source>
</evidence>
<keyword evidence="7" id="KW-1133">Transmembrane helix</keyword>
<dbReference type="GO" id="GO:0050839">
    <property type="term" value="F:cell adhesion molecule binding"/>
    <property type="evidence" value="ECO:0007669"/>
    <property type="project" value="TreeGrafter"/>
</dbReference>
<name>A0A8B8D4Z3_CRAVI</name>
<comment type="subcellular location">
    <subcellularLocation>
        <location evidence="1">Membrane</location>
        <topology evidence="1">Single-pass type I membrane protein</topology>
    </subcellularLocation>
</comment>
<feature type="region of interest" description="Disordered" evidence="6">
    <location>
        <begin position="427"/>
        <end position="481"/>
    </location>
</feature>
<dbReference type="CDD" id="cd00096">
    <property type="entry name" value="Ig"/>
    <property type="match status" value="1"/>
</dbReference>
<evidence type="ECO:0000313" key="11">
    <source>
        <dbReference type="RefSeq" id="XP_022321901.1"/>
    </source>
</evidence>
<dbReference type="GO" id="GO:0005911">
    <property type="term" value="C:cell-cell junction"/>
    <property type="evidence" value="ECO:0007669"/>
    <property type="project" value="TreeGrafter"/>
</dbReference>
<dbReference type="SMART" id="SM00408">
    <property type="entry name" value="IGc2"/>
    <property type="match status" value="1"/>
</dbReference>
<dbReference type="RefSeq" id="XP_022321901.1">
    <property type="nucleotide sequence ID" value="XM_022466193.1"/>
</dbReference>
<evidence type="ECO:0000259" key="9">
    <source>
        <dbReference type="PROSITE" id="PS50835"/>
    </source>
</evidence>
<dbReference type="InterPro" id="IPR036179">
    <property type="entry name" value="Ig-like_dom_sf"/>
</dbReference>
<dbReference type="SUPFAM" id="SSF48726">
    <property type="entry name" value="Immunoglobulin"/>
    <property type="match status" value="1"/>
</dbReference>
<keyword evidence="7" id="KW-0812">Transmembrane</keyword>
<protein>
    <submittedName>
        <fullName evidence="11">Uncharacterized protein LOC111123689 isoform X2</fullName>
    </submittedName>
</protein>
<dbReference type="GO" id="GO:0098609">
    <property type="term" value="P:cell-cell adhesion"/>
    <property type="evidence" value="ECO:0007669"/>
    <property type="project" value="TreeGrafter"/>
</dbReference>
<feature type="signal peptide" evidence="8">
    <location>
        <begin position="1"/>
        <end position="18"/>
    </location>
</feature>
<evidence type="ECO:0000256" key="7">
    <source>
        <dbReference type="SAM" id="Phobius"/>
    </source>
</evidence>
<keyword evidence="8" id="KW-0732">Signal</keyword>
<dbReference type="InterPro" id="IPR003598">
    <property type="entry name" value="Ig_sub2"/>
</dbReference>
<keyword evidence="10" id="KW-1185">Reference proteome</keyword>
<sequence>MFLIYVFFIYLGVPVTKGDKNFARVGDRFAFSFNSQQETDICSISISNKTVILYDSDRNFTIGPDYRGRVVNMSQESLHFTLINLAVTDSGEYISNCTDPTEKVILQVIHPISTVTIQQTGPDPAVAGSNFSLVCDVKPAIHVVNVSWSFTNTLSIPSIPGEENFQFRGEFGEILMIKHVKECYRNVQIACVAMDVLNVKKSSNSYSLFVVVPPEVLLHEKTASAMIGRPFFTDCGVKGYPSPEVWWYLKDKRVPQFHLSESVSTLVIRNVTSVSSVNYTCTTKVSNGSFRLFANESFILQPYGLSVANQPFLGSNIYKYTMFGLSIFGASSLVLLLMIKVFSIAMKVRSSRKNSNNYGVLPETLKVGPVIEGRKTAERTDEKTDVGKESKIKQNSKETKQVQHNDYGYRQSISLYEDISEDFKSIPKLPTKSSEMKKVQSEPMISKGKMSDKNTGKKKDRCKKPKDSLKENSNPRTNLAEPTLYEEMSLDQPDDVQITDPINTSEMKKSKSETMISTAKNFDKNKEDRCKKPKGSLKENENRMPELAEPTLYEEMALEQPGQVHITDPIQETYTNTATVLLDLGYKTL</sequence>
<dbReference type="OrthoDB" id="6159398at2759"/>
<evidence type="ECO:0000256" key="6">
    <source>
        <dbReference type="SAM" id="MobiDB-lite"/>
    </source>
</evidence>
<reference evidence="11" key="1">
    <citation type="submission" date="2025-08" db="UniProtKB">
        <authorList>
            <consortium name="RefSeq"/>
        </authorList>
    </citation>
    <scope>IDENTIFICATION</scope>
    <source>
        <tissue evidence="11">Whole sample</tissue>
    </source>
</reference>
<keyword evidence="3" id="KW-1015">Disulfide bond</keyword>
<dbReference type="PANTHER" id="PTHR11640:SF164">
    <property type="entry name" value="MAM DOMAIN-CONTAINING GLYCOSYLPHOSPHATIDYLINOSITOL ANCHOR PROTEIN 1"/>
    <property type="match status" value="1"/>
</dbReference>
<feature type="compositionally biased region" description="Basic and acidic residues" evidence="6">
    <location>
        <begin position="521"/>
        <end position="546"/>
    </location>
</feature>
<evidence type="ECO:0000256" key="5">
    <source>
        <dbReference type="ARBA" id="ARBA00023319"/>
    </source>
</evidence>
<dbReference type="InterPro" id="IPR013783">
    <property type="entry name" value="Ig-like_fold"/>
</dbReference>